<evidence type="ECO:0000313" key="14">
    <source>
        <dbReference type="Proteomes" id="UP000625033"/>
    </source>
</evidence>
<dbReference type="InterPro" id="IPR000462">
    <property type="entry name" value="CDP-OH_P_trans"/>
</dbReference>
<comment type="function">
    <text evidence="12">Catalyzes the conjugation of the 1'-hydroxyl group of D-myo-inositol-3-phosphate (also named L-myo-inositol-1-phosphate) with a lipid tail of cytidine diphosphate diacylglycerol (CDP-DAG), forming phosphatidylinositol phosphate (PIP) and CMP. PIP is a precursor of phosphatidylinositol (PI) which is an essential lipid required for cell wall formation.</text>
</comment>
<gene>
    <name evidence="13" type="ORF">IW252_000236</name>
</gene>
<dbReference type="GO" id="GO:0005886">
    <property type="term" value="C:plasma membrane"/>
    <property type="evidence" value="ECO:0007669"/>
    <property type="project" value="UniProtKB-SubCell"/>
</dbReference>
<dbReference type="InterPro" id="IPR044268">
    <property type="entry name" value="PIP_synthase_PgsA1"/>
</dbReference>
<evidence type="ECO:0000256" key="8">
    <source>
        <dbReference type="ARBA" id="ARBA00023935"/>
    </source>
</evidence>
<feature type="transmembrane region" description="Helical" evidence="12">
    <location>
        <begin position="177"/>
        <end position="198"/>
    </location>
</feature>
<keyword evidence="12" id="KW-0594">Phospholipid biosynthesis</keyword>
<evidence type="ECO:0000256" key="4">
    <source>
        <dbReference type="ARBA" id="ARBA00011738"/>
    </source>
</evidence>
<feature type="transmembrane region" description="Helical" evidence="12">
    <location>
        <begin position="21"/>
        <end position="45"/>
    </location>
</feature>
<evidence type="ECO:0000256" key="9">
    <source>
        <dbReference type="ARBA" id="ARBA00024082"/>
    </source>
</evidence>
<comment type="caution">
    <text evidence="12">Lacks conserved residue(s) required for the propagation of feature annotation.</text>
</comment>
<feature type="binding site" evidence="12">
    <location>
        <position position="66"/>
    </location>
    <ligand>
        <name>Mg(2+)</name>
        <dbReference type="ChEBI" id="CHEBI:18420"/>
        <label>1</label>
    </ligand>
</feature>
<keyword evidence="12" id="KW-0460">Magnesium</keyword>
<comment type="cofactor">
    <cofactor evidence="12">
        <name>Mg(2+)</name>
        <dbReference type="ChEBI" id="CHEBI:18420"/>
    </cofactor>
    <text evidence="12">Contains a di-nuclear catalytic Mg(2+) center.</text>
</comment>
<comment type="subunit">
    <text evidence="4 12">Homodimer.</text>
</comment>
<feature type="binding site" evidence="12">
    <location>
        <position position="74"/>
    </location>
    <ligand>
        <name>a CDP-1,2-diacyl-sn-glycerol</name>
        <dbReference type="ChEBI" id="CHEBI:58332"/>
    </ligand>
</feature>
<feature type="transmembrane region" description="Helical" evidence="12">
    <location>
        <begin position="123"/>
        <end position="141"/>
    </location>
</feature>
<name>A0A931D6T5_9MICC</name>
<dbReference type="NCBIfam" id="NF045883">
    <property type="entry name" value="PIPSynth"/>
    <property type="match status" value="1"/>
</dbReference>
<evidence type="ECO:0000256" key="12">
    <source>
        <dbReference type="HAMAP-Rule" id="MF_02241"/>
    </source>
</evidence>
<feature type="binding site" evidence="12">
    <location>
        <position position="100"/>
    </location>
    <ligand>
        <name>Mg(2+)</name>
        <dbReference type="ChEBI" id="CHEBI:18420"/>
        <label>2</label>
    </ligand>
</feature>
<keyword evidence="7 12" id="KW-0472">Membrane</keyword>
<keyword evidence="12" id="KW-0444">Lipid biosynthesis</keyword>
<evidence type="ECO:0000256" key="6">
    <source>
        <dbReference type="ARBA" id="ARBA00022989"/>
    </source>
</evidence>
<dbReference type="RefSeq" id="WP_196834902.1">
    <property type="nucleotide sequence ID" value="NZ_JADOTZ010000001.1"/>
</dbReference>
<proteinExistence type="inferred from homology"/>
<keyword evidence="14" id="KW-1185">Reference proteome</keyword>
<dbReference type="GO" id="GO:0012505">
    <property type="term" value="C:endomembrane system"/>
    <property type="evidence" value="ECO:0007669"/>
    <property type="project" value="UniProtKB-SubCell"/>
</dbReference>
<sequence length="212" mass="22270">MLNTYARDVVTRIMSPLARWLLAHGVTPDAVTCVGTVGVMAAALILYPLGYLFAGTMVITVFVLADLLDGTMARLPQWRERSGSHAAARQWGSFLDSSLDRLADGAIFGGIALWYFTTGQAPATGAAAVACLFLGSVVSYVRAKAESLGYDANVGIAERAERLVVALTVVGLDGLGLPPVIVLVALTALAAASAVTIVQRGLRVRQQVREAL</sequence>
<feature type="transmembrane region" description="Helical" evidence="12">
    <location>
        <begin position="51"/>
        <end position="68"/>
    </location>
</feature>
<dbReference type="Gene3D" id="1.20.120.1760">
    <property type="match status" value="1"/>
</dbReference>
<dbReference type="InterPro" id="IPR043130">
    <property type="entry name" value="CDP-OH_PTrfase_TM_dom"/>
</dbReference>
<keyword evidence="12" id="KW-1003">Cell membrane</keyword>
<keyword evidence="12" id="KW-0479">Metal-binding</keyword>
<dbReference type="EMBL" id="JADOTZ010000001">
    <property type="protein sequence ID" value="MBG6083469.1"/>
    <property type="molecule type" value="Genomic_DNA"/>
</dbReference>
<evidence type="ECO:0000256" key="1">
    <source>
        <dbReference type="ARBA" id="ARBA00004127"/>
    </source>
</evidence>
<evidence type="ECO:0000256" key="10">
    <source>
        <dbReference type="ARBA" id="ARBA00033137"/>
    </source>
</evidence>
<feature type="binding site" evidence="12">
    <location>
        <position position="70"/>
    </location>
    <ligand>
        <name>a CDP-1,2-diacyl-sn-glycerol</name>
        <dbReference type="ChEBI" id="CHEBI:58332"/>
    </ligand>
</feature>
<reference evidence="13" key="1">
    <citation type="submission" date="2020-11" db="EMBL/GenBank/DDBJ databases">
        <title>Sequencing the genomes of 1000 actinobacteria strains.</title>
        <authorList>
            <person name="Klenk H.-P."/>
        </authorList>
    </citation>
    <scope>NUCLEOTIDE SEQUENCE</scope>
    <source>
        <strain evidence="13">DSM 26152</strain>
    </source>
</reference>
<dbReference type="GO" id="GO:0000287">
    <property type="term" value="F:magnesium ion binding"/>
    <property type="evidence" value="ECO:0007669"/>
    <property type="project" value="UniProtKB-UniRule"/>
</dbReference>
<evidence type="ECO:0000256" key="7">
    <source>
        <dbReference type="ARBA" id="ARBA00023136"/>
    </source>
</evidence>
<organism evidence="13 14">
    <name type="scientific">Zhihengliuella flava</name>
    <dbReference type="NCBI Taxonomy" id="1285193"/>
    <lineage>
        <taxon>Bacteria</taxon>
        <taxon>Bacillati</taxon>
        <taxon>Actinomycetota</taxon>
        <taxon>Actinomycetes</taxon>
        <taxon>Micrococcales</taxon>
        <taxon>Micrococcaceae</taxon>
        <taxon>Zhihengliuella</taxon>
    </lineage>
</organism>
<keyword evidence="12 13" id="KW-0808">Transferase</keyword>
<feature type="binding site" evidence="12">
    <location>
        <begin position="29"/>
        <end position="32"/>
    </location>
    <ligand>
        <name>a CDP-1,2-diacyl-sn-glycerol</name>
        <dbReference type="ChEBI" id="CHEBI:58332"/>
    </ligand>
</feature>
<dbReference type="GO" id="GO:0008654">
    <property type="term" value="P:phospholipid biosynthetic process"/>
    <property type="evidence" value="ECO:0007669"/>
    <property type="project" value="UniProtKB-UniRule"/>
</dbReference>
<accession>A0A931D6T5</accession>
<feature type="binding site" evidence="12">
    <location>
        <position position="96"/>
    </location>
    <ligand>
        <name>Mg(2+)</name>
        <dbReference type="ChEBI" id="CHEBI:18420"/>
        <label>2</label>
    </ligand>
</feature>
<dbReference type="Proteomes" id="UP000625033">
    <property type="component" value="Unassembled WGS sequence"/>
</dbReference>
<dbReference type="AlphaFoldDB" id="A0A931D6T5"/>
<dbReference type="EC" id="2.7.8.-" evidence="12"/>
<evidence type="ECO:0000313" key="13">
    <source>
        <dbReference type="EMBL" id="MBG6083469.1"/>
    </source>
</evidence>
<keyword evidence="6 12" id="KW-1133">Transmembrane helix</keyword>
<feature type="binding site" evidence="12">
    <location>
        <position position="69"/>
    </location>
    <ligand>
        <name>Mg(2+)</name>
        <dbReference type="ChEBI" id="CHEBI:18420"/>
        <label>1</label>
    </ligand>
</feature>
<evidence type="ECO:0000256" key="5">
    <source>
        <dbReference type="ARBA" id="ARBA00022692"/>
    </source>
</evidence>
<dbReference type="GO" id="GO:0016780">
    <property type="term" value="F:phosphotransferase activity, for other substituted phosphate groups"/>
    <property type="evidence" value="ECO:0007669"/>
    <property type="project" value="UniProtKB-UniRule"/>
</dbReference>
<keyword evidence="5 12" id="KW-0812">Transmembrane</keyword>
<comment type="caution">
    <text evidence="13">The sequence shown here is derived from an EMBL/GenBank/DDBJ whole genome shotgun (WGS) entry which is preliminary data.</text>
</comment>
<comment type="similarity">
    <text evidence="3 12">Belongs to the CDP-alcohol phosphatidyltransferase class-I family.</text>
</comment>
<feature type="binding site" evidence="12">
    <location>
        <position position="96"/>
    </location>
    <ligand>
        <name>Mg(2+)</name>
        <dbReference type="ChEBI" id="CHEBI:18420"/>
        <label>1</label>
    </ligand>
</feature>
<dbReference type="HAMAP" id="MF_02241">
    <property type="entry name" value="PIP_synthase"/>
    <property type="match status" value="1"/>
</dbReference>
<evidence type="ECO:0000256" key="11">
    <source>
        <dbReference type="ARBA" id="ARBA00048865"/>
    </source>
</evidence>
<evidence type="ECO:0000256" key="3">
    <source>
        <dbReference type="ARBA" id="ARBA00010441"/>
    </source>
</evidence>
<evidence type="ECO:0000256" key="2">
    <source>
        <dbReference type="ARBA" id="ARBA00004805"/>
    </source>
</evidence>
<comment type="catalytic activity">
    <reaction evidence="8 12">
        <text>1,2-di-(9Z-octadecenoyl)-sn-glycero-3-cytidine-5'-diphosphate + 1D-myo-inositol 3-phosphate = 1,2-di-(9Z-octadecenoyl)-sn-glycero-3-phospho-(1D-myo-inositol-3-phosphate) + CMP + H(+)</text>
        <dbReference type="Rhea" id="RHEA:61216"/>
        <dbReference type="ChEBI" id="CHEBI:15378"/>
        <dbReference type="ChEBI" id="CHEBI:58401"/>
        <dbReference type="ChEBI" id="CHEBI:60377"/>
        <dbReference type="ChEBI" id="CHEBI:85356"/>
        <dbReference type="ChEBI" id="CHEBI:144472"/>
    </reaction>
</comment>
<comment type="subcellular location">
    <subcellularLocation>
        <location evidence="12">Cell membrane</location>
        <topology evidence="12">Multi-pass membrane protein</topology>
    </subcellularLocation>
    <subcellularLocation>
        <location evidence="1">Endomembrane system</location>
        <topology evidence="1">Multi-pass membrane protein</topology>
    </subcellularLocation>
</comment>
<feature type="active site" description="Proton acceptor" evidence="12">
    <location>
        <position position="100"/>
    </location>
</feature>
<comment type="catalytic activity">
    <reaction evidence="11 12">
        <text>a CDP-1,2-diacyl-sn-glycerol + 1D-myo-inositol 3-phosphate = a 1,2-diacyl-sn-glycero-3-phospho-(1D-myo-inositol-3-phosphate) + CMP + H(+)</text>
        <dbReference type="Rhea" id="RHEA:60504"/>
        <dbReference type="ChEBI" id="CHEBI:15378"/>
        <dbReference type="ChEBI" id="CHEBI:58088"/>
        <dbReference type="ChEBI" id="CHEBI:58332"/>
        <dbReference type="ChEBI" id="CHEBI:58401"/>
        <dbReference type="ChEBI" id="CHEBI:60377"/>
    </reaction>
</comment>
<comment type="pathway">
    <text evidence="2 12">Phospholipid metabolism; phosphatidylinositol phosphate biosynthesis.</text>
</comment>
<protein>
    <recommendedName>
        <fullName evidence="9 12">Phosphatidylinositol phosphate synthase</fullName>
        <shortName evidence="12">PIP synthase</shortName>
        <ecNumber evidence="12">2.7.8.-</ecNumber>
    </recommendedName>
    <alternativeName>
        <fullName evidence="10 12">CDP-diacylglycerol--D-myo-inositol-3-phosphate 3-phosphatidyltransferase</fullName>
    </alternativeName>
</protein>
<keyword evidence="12" id="KW-0443">Lipid metabolism</keyword>
<keyword evidence="12" id="KW-1208">Phospholipid metabolism</keyword>
<dbReference type="Pfam" id="PF01066">
    <property type="entry name" value="CDP-OH_P_transf"/>
    <property type="match status" value="1"/>
</dbReference>
<feature type="binding site" evidence="12">
    <location>
        <position position="66"/>
    </location>
    <ligand>
        <name>Mg(2+)</name>
        <dbReference type="ChEBI" id="CHEBI:18420"/>
        <label>2</label>
    </ligand>
</feature>